<evidence type="ECO:0000313" key="5">
    <source>
        <dbReference type="EMBL" id="MBB3713588.1"/>
    </source>
</evidence>
<evidence type="ECO:0000256" key="2">
    <source>
        <dbReference type="SAM" id="MobiDB-lite"/>
    </source>
</evidence>
<keyword evidence="1 5" id="KW-0456">Lyase</keyword>
<feature type="chain" id="PRO_5046461446" evidence="3">
    <location>
        <begin position="20"/>
        <end position="307"/>
    </location>
</feature>
<keyword evidence="6" id="KW-1185">Reference proteome</keyword>
<feature type="compositionally biased region" description="Basic and acidic residues" evidence="2">
    <location>
        <begin position="129"/>
        <end position="141"/>
    </location>
</feature>
<sequence length="307" mass="33259">MKPLVLAVAGFSWGGVLQAAELDPAWVKLATTPATLGWATEGAGTTGGPAASAEQVHVVTSRAELVAALGGDNATNGTNDAPALIFVDGEIDLTADDEGRPQGIAAFADPDYDEAAYIAAYDPEVYGREAEPEGPLEEARRRSQQRQAAHGVIRVGSNKTLFGLPGATLRHGTLLLSDVENVIIRNMAFEDSWDHFPQWDATDGSQGNWNAEYDLVSIENDTTNVWIDHSAFSDGDRFDDALPPVFGRVKQHHDGLVDIKNGATFVSLTSNRFFDHDIREICDRLNATPRKCLGWRTPAEVFRAKML</sequence>
<dbReference type="Pfam" id="PF00544">
    <property type="entry name" value="Pectate_lyase_4"/>
    <property type="match status" value="1"/>
</dbReference>
<feature type="signal peptide" evidence="3">
    <location>
        <begin position="1"/>
        <end position="19"/>
    </location>
</feature>
<dbReference type="EMBL" id="JACIBX010000016">
    <property type="protein sequence ID" value="MBB3713588.1"/>
    <property type="molecule type" value="Genomic_DNA"/>
</dbReference>
<evidence type="ECO:0000256" key="1">
    <source>
        <dbReference type="ARBA" id="ARBA00023239"/>
    </source>
</evidence>
<dbReference type="PANTHER" id="PTHR31683">
    <property type="entry name" value="PECTATE LYASE 18-RELATED"/>
    <property type="match status" value="1"/>
</dbReference>
<feature type="region of interest" description="Disordered" evidence="2">
    <location>
        <begin position="129"/>
        <end position="148"/>
    </location>
</feature>
<dbReference type="Proteomes" id="UP000576152">
    <property type="component" value="Unassembled WGS sequence"/>
</dbReference>
<dbReference type="InterPro" id="IPR011050">
    <property type="entry name" value="Pectin_lyase_fold/virulence"/>
</dbReference>
<dbReference type="SUPFAM" id="SSF51126">
    <property type="entry name" value="Pectin lyase-like"/>
    <property type="match status" value="1"/>
</dbReference>
<protein>
    <submittedName>
        <fullName evidence="5">Pectate lyase</fullName>
    </submittedName>
</protein>
<dbReference type="InterPro" id="IPR002022">
    <property type="entry name" value="Pec_lyase"/>
</dbReference>
<dbReference type="PANTHER" id="PTHR31683:SF18">
    <property type="entry name" value="PECTATE LYASE 21-RELATED"/>
    <property type="match status" value="1"/>
</dbReference>
<evidence type="ECO:0000256" key="3">
    <source>
        <dbReference type="SAM" id="SignalP"/>
    </source>
</evidence>
<dbReference type="Gene3D" id="2.160.20.10">
    <property type="entry name" value="Single-stranded right-handed beta-helix, Pectin lyase-like"/>
    <property type="match status" value="1"/>
</dbReference>
<accession>A0ABR6HSY7</accession>
<proteinExistence type="predicted"/>
<gene>
    <name evidence="5" type="ORF">FHS00_003192</name>
</gene>
<evidence type="ECO:0000259" key="4">
    <source>
        <dbReference type="Pfam" id="PF00544"/>
    </source>
</evidence>
<comment type="caution">
    <text evidence="5">The sequence shown here is derived from an EMBL/GenBank/DDBJ whole genome shotgun (WGS) entry which is preliminary data.</text>
</comment>
<feature type="non-terminal residue" evidence="5">
    <location>
        <position position="307"/>
    </location>
</feature>
<keyword evidence="3" id="KW-0732">Signal</keyword>
<dbReference type="InterPro" id="IPR045032">
    <property type="entry name" value="PEL"/>
</dbReference>
<organism evidence="5 6">
    <name type="scientific">Limimaricola variabilis</name>
    <dbReference type="NCBI Taxonomy" id="1492771"/>
    <lineage>
        <taxon>Bacteria</taxon>
        <taxon>Pseudomonadati</taxon>
        <taxon>Pseudomonadota</taxon>
        <taxon>Alphaproteobacteria</taxon>
        <taxon>Rhodobacterales</taxon>
        <taxon>Paracoccaceae</taxon>
        <taxon>Limimaricola</taxon>
    </lineage>
</organism>
<name>A0ABR6HSY7_9RHOB</name>
<evidence type="ECO:0000313" key="6">
    <source>
        <dbReference type="Proteomes" id="UP000576152"/>
    </source>
</evidence>
<dbReference type="InterPro" id="IPR012334">
    <property type="entry name" value="Pectin_lyas_fold"/>
</dbReference>
<reference evidence="5 6" key="1">
    <citation type="submission" date="2020-08" db="EMBL/GenBank/DDBJ databases">
        <title>Genomic Encyclopedia of Type Strains, Phase III (KMG-III): the genomes of soil and plant-associated and newly described type strains.</title>
        <authorList>
            <person name="Whitman W."/>
        </authorList>
    </citation>
    <scope>NUCLEOTIDE SEQUENCE [LARGE SCALE GENOMIC DNA]</scope>
    <source>
        <strain evidence="5 6">CECT 8572</strain>
    </source>
</reference>
<feature type="domain" description="Pectate lyase" evidence="4">
    <location>
        <begin position="143"/>
        <end position="278"/>
    </location>
</feature>
<dbReference type="GO" id="GO:0016829">
    <property type="term" value="F:lyase activity"/>
    <property type="evidence" value="ECO:0007669"/>
    <property type="project" value="UniProtKB-KW"/>
</dbReference>